<feature type="binding site" evidence="18">
    <location>
        <position position="75"/>
    </location>
    <ligand>
        <name>pyridoxal 5'-phosphate</name>
        <dbReference type="ChEBI" id="CHEBI:597326"/>
    </ligand>
</feature>
<dbReference type="OrthoDB" id="10263545at2759"/>
<feature type="binding site" evidence="18">
    <location>
        <position position="105"/>
    </location>
    <ligand>
        <name>substrate</name>
    </ligand>
</feature>
<feature type="modified residue" description="N6-(pyridoxal phosphate)lysine" evidence="19">
    <location>
        <position position="284"/>
    </location>
</feature>
<dbReference type="Gene3D" id="3.40.640.10">
    <property type="entry name" value="Type I PLP-dependent aspartate aminotransferase-like (Major domain)"/>
    <property type="match status" value="1"/>
</dbReference>
<evidence type="ECO:0000256" key="8">
    <source>
        <dbReference type="ARBA" id="ARBA00022679"/>
    </source>
</evidence>
<keyword evidence="17" id="KW-0963">Cytoplasm</keyword>
<dbReference type="Proteomes" id="UP000078348">
    <property type="component" value="Unassembled WGS sequence"/>
</dbReference>
<evidence type="ECO:0000256" key="6">
    <source>
        <dbReference type="ARBA" id="ARBA00021963"/>
    </source>
</evidence>
<evidence type="ECO:0000256" key="4">
    <source>
        <dbReference type="ARBA" id="ARBA00007037"/>
    </source>
</evidence>
<dbReference type="InterPro" id="IPR015424">
    <property type="entry name" value="PyrdxlP-dep_Trfase"/>
</dbReference>
<dbReference type="EC" id="2.9.1.2" evidence="5 17"/>
<dbReference type="EMBL" id="LXWW01000453">
    <property type="protein sequence ID" value="OAO13198.1"/>
    <property type="molecule type" value="Genomic_DNA"/>
</dbReference>
<keyword evidence="12 17" id="KW-0711">Selenium</keyword>
<reference evidence="20 21" key="1">
    <citation type="submission" date="2016-05" db="EMBL/GenBank/DDBJ databases">
        <title>Nuclear genome of Blastocystis sp. subtype 1 NandII.</title>
        <authorList>
            <person name="Gentekaki E."/>
            <person name="Curtis B."/>
            <person name="Stairs C."/>
            <person name="Eme L."/>
            <person name="Herman E."/>
            <person name="Klimes V."/>
            <person name="Arias M.C."/>
            <person name="Elias M."/>
            <person name="Hilliou F."/>
            <person name="Klute M."/>
            <person name="Malik S.-B."/>
            <person name="Pightling A."/>
            <person name="Rachubinski R."/>
            <person name="Salas D."/>
            <person name="Schlacht A."/>
            <person name="Suga H."/>
            <person name="Archibald J."/>
            <person name="Ball S.G."/>
            <person name="Clark G."/>
            <person name="Dacks J."/>
            <person name="Van Der Giezen M."/>
            <person name="Tsaousis A."/>
            <person name="Roger A."/>
        </authorList>
    </citation>
    <scope>NUCLEOTIDE SEQUENCE [LARGE SCALE GENOMIC DNA]</scope>
    <source>
        <strain evidence="21">ATCC 50177 / NandII</strain>
    </source>
</reference>
<dbReference type="InterPro" id="IPR008829">
    <property type="entry name" value="SepSecS/SepCysS"/>
</dbReference>
<organism evidence="20 21">
    <name type="scientific">Blastocystis sp. subtype 1 (strain ATCC 50177 / NandII)</name>
    <dbReference type="NCBI Taxonomy" id="478820"/>
    <lineage>
        <taxon>Eukaryota</taxon>
        <taxon>Sar</taxon>
        <taxon>Stramenopiles</taxon>
        <taxon>Bigyra</taxon>
        <taxon>Opalozoa</taxon>
        <taxon>Opalinata</taxon>
        <taxon>Blastocystidae</taxon>
        <taxon>Blastocystis</taxon>
    </lineage>
</organism>
<evidence type="ECO:0000256" key="11">
    <source>
        <dbReference type="ARBA" id="ARBA00022917"/>
    </source>
</evidence>
<evidence type="ECO:0000256" key="2">
    <source>
        <dbReference type="ARBA" id="ARBA00002552"/>
    </source>
</evidence>
<feature type="binding site" evidence="18">
    <location>
        <position position="404"/>
    </location>
    <ligand>
        <name>tRNA</name>
        <dbReference type="ChEBI" id="CHEBI:17843"/>
    </ligand>
</feature>
<dbReference type="InterPro" id="IPR019872">
    <property type="entry name" value="Sec-tRNA_Se_transferase"/>
</dbReference>
<proteinExistence type="inferred from homology"/>
<dbReference type="PANTHER" id="PTHR12944">
    <property type="entry name" value="SOLUBLE LIVER ANTIGEN/LIVER PANCREAS ANTIGEN"/>
    <property type="match status" value="1"/>
</dbReference>
<comment type="catalytic activity">
    <reaction evidence="16 17">
        <text>O-phospho-L-seryl-tRNA(Sec) + selenophosphate + H2O = L-selenocysteinyl-tRNA(Sec) + 2 phosphate</text>
        <dbReference type="Rhea" id="RHEA:25041"/>
        <dbReference type="Rhea" id="RHEA-COMP:9743"/>
        <dbReference type="Rhea" id="RHEA-COMP:9947"/>
        <dbReference type="ChEBI" id="CHEBI:15377"/>
        <dbReference type="ChEBI" id="CHEBI:16144"/>
        <dbReference type="ChEBI" id="CHEBI:43474"/>
        <dbReference type="ChEBI" id="CHEBI:78551"/>
        <dbReference type="ChEBI" id="CHEBI:78573"/>
        <dbReference type="EC" id="2.9.1.2"/>
    </reaction>
</comment>
<evidence type="ECO:0000256" key="16">
    <source>
        <dbReference type="ARBA" id="ARBA00048808"/>
    </source>
</evidence>
<feature type="binding site" evidence="18">
    <location>
        <position position="97"/>
    </location>
    <ligand>
        <name>substrate</name>
    </ligand>
</feature>
<gene>
    <name evidence="20" type="ORF">AV274_5140</name>
</gene>
<evidence type="ECO:0000256" key="13">
    <source>
        <dbReference type="ARBA" id="ARBA00030669"/>
    </source>
</evidence>
<evidence type="ECO:0000313" key="20">
    <source>
        <dbReference type="EMBL" id="OAO13198.1"/>
    </source>
</evidence>
<protein>
    <recommendedName>
        <fullName evidence="6 17">O-phosphoseryl-tRNA(Sec) selenium transferase</fullName>
        <ecNumber evidence="5 17">2.9.1.2</ecNumber>
    </recommendedName>
    <alternativeName>
        <fullName evidence="13 17">Selenocysteine synthase</fullName>
    </alternativeName>
    <alternativeName>
        <fullName evidence="14 17">Selenocysteinyl-tRNA(Sec) synthase</fullName>
    </alternativeName>
    <alternativeName>
        <fullName evidence="15 17">Sep-tRNA:Sec-tRNA synthase</fullName>
    </alternativeName>
</protein>
<dbReference type="PIRSF" id="PIRSF017689">
    <property type="entry name" value="SepSecS"/>
    <property type="match status" value="1"/>
</dbReference>
<evidence type="ECO:0000256" key="3">
    <source>
        <dbReference type="ARBA" id="ARBA00004822"/>
    </source>
</evidence>
<dbReference type="GO" id="GO:0098621">
    <property type="term" value="F:O-phosphoseryl-tRNA(Sec) selenium transferase activity"/>
    <property type="evidence" value="ECO:0007669"/>
    <property type="project" value="UniProtKB-EC"/>
</dbReference>
<keyword evidence="8 17" id="KW-0808">Transferase</keyword>
<accession>A0A196S838</accession>
<feature type="binding site" evidence="18">
    <location>
        <position position="271"/>
    </location>
    <ligand>
        <name>tRNA</name>
        <dbReference type="ChEBI" id="CHEBI:17843"/>
    </ligand>
</feature>
<keyword evidence="9 17" id="KW-0694">RNA-binding</keyword>
<dbReference type="UniPathway" id="UPA00906">
    <property type="reaction ID" value="UER00898"/>
</dbReference>
<comment type="cofactor">
    <cofactor evidence="1 17">
        <name>pyridoxal 5'-phosphate</name>
        <dbReference type="ChEBI" id="CHEBI:597326"/>
    </cofactor>
</comment>
<evidence type="ECO:0000256" key="12">
    <source>
        <dbReference type="ARBA" id="ARBA00023266"/>
    </source>
</evidence>
<keyword evidence="7 17" id="KW-0820">tRNA-binding</keyword>
<dbReference type="NCBIfam" id="TIGR03531">
    <property type="entry name" value="selenium_SpcS"/>
    <property type="match status" value="1"/>
</dbReference>
<dbReference type="GO" id="GO:0000049">
    <property type="term" value="F:tRNA binding"/>
    <property type="evidence" value="ECO:0007669"/>
    <property type="project" value="UniProtKB-UniRule"/>
</dbReference>
<name>A0A196S838_BLAHN</name>
<dbReference type="GO" id="GO:0001514">
    <property type="term" value="P:selenocysteine incorporation"/>
    <property type="evidence" value="ECO:0007669"/>
    <property type="project" value="TreeGrafter"/>
</dbReference>
<dbReference type="GO" id="GO:0005737">
    <property type="term" value="C:cytoplasm"/>
    <property type="evidence" value="ECO:0007669"/>
    <property type="project" value="UniProtKB-SubCell"/>
</dbReference>
<feature type="site" description="May act as a substrate filter by repelling compounds with a negatively charged alpha-carboxylate" evidence="19">
    <location>
        <position position="74"/>
    </location>
</feature>
<dbReference type="AlphaFoldDB" id="A0A196S838"/>
<feature type="binding site" evidence="18">
    <location>
        <position position="313"/>
    </location>
    <ligand>
        <name>substrate</name>
    </ligand>
</feature>
<comment type="pathway">
    <text evidence="3 17">Aminoacyl-tRNA biosynthesis; selenocysteinyl-tRNA(Sec) biosynthesis; selenocysteinyl-tRNA(Sec) from L-seryl-tRNA(Sec) (archaeal/eukaryal route): step 2/2.</text>
</comment>
<dbReference type="InterPro" id="IPR015421">
    <property type="entry name" value="PyrdxlP-dep_Trfase_major"/>
</dbReference>
<sequence length="480" mass="53491">MNDKNFELAKNLIPSTYVLQGRDAIKRREHLTTELLSHRKLPEVGWDDDTIELFLNDLAMMDSNNFLGNSGVGEREGRIESRLVAQRHYNLAHGIGRAGDVAAIQPKAAGSSIICELTRKLSLDFIHMCGITEVKDCIVLPLATGMSISMCLLSLRLQNPKAKYVVWFRVDQKTCLKSILNTGLEPIIIEPKQVGDELTTDLEHLKSVLQSTPLEEILCIIPTTSVFAPRLPDDVVGVSRLAKEFNVPVVVNNAYGLQSGVVCKAINRALRVGRVDLLVSSTDKNLMVPVGGAFVYAPQTAAIDLIRGNYPGRASMSPILDVFITLLHMGRRRVAALLREREECFEYLHTRLATLAQRFGQRVLETPGNPISMAVTLDNPFAECEGFEYGDKEVTRFGAMLYTRGVSGARCVPFHNKKSVGKYAFSNYGSHCENYTHAYFTAAAAIGITREDVDVFVERLEKNWKQYLKELEKQKKVGEK</sequence>
<comment type="similarity">
    <text evidence="4 17">Belongs to the SepSecS family.</text>
</comment>
<evidence type="ECO:0000256" key="18">
    <source>
        <dbReference type="PIRSR" id="PIRSR017689-1"/>
    </source>
</evidence>
<keyword evidence="10 17" id="KW-0663">Pyridoxal phosphate</keyword>
<feature type="binding site" evidence="18">
    <location>
        <position position="469"/>
    </location>
    <ligand>
        <name>tRNA</name>
        <dbReference type="ChEBI" id="CHEBI:17843"/>
    </ligand>
</feature>
<dbReference type="SUPFAM" id="SSF53383">
    <property type="entry name" value="PLP-dependent transferases"/>
    <property type="match status" value="1"/>
</dbReference>
<evidence type="ECO:0000256" key="1">
    <source>
        <dbReference type="ARBA" id="ARBA00001933"/>
    </source>
</evidence>
<evidence type="ECO:0000256" key="5">
    <source>
        <dbReference type="ARBA" id="ARBA00012464"/>
    </source>
</evidence>
<evidence type="ECO:0000256" key="10">
    <source>
        <dbReference type="ARBA" id="ARBA00022898"/>
    </source>
</evidence>
<evidence type="ECO:0000256" key="15">
    <source>
        <dbReference type="ARBA" id="ARBA00032693"/>
    </source>
</evidence>
<evidence type="ECO:0000256" key="19">
    <source>
        <dbReference type="PIRSR" id="PIRSR017689-50"/>
    </source>
</evidence>
<evidence type="ECO:0000256" key="17">
    <source>
        <dbReference type="PIRNR" id="PIRNR017689"/>
    </source>
</evidence>
<comment type="subcellular location">
    <subcellularLocation>
        <location evidence="17">Cytoplasm</location>
    </subcellularLocation>
</comment>
<keyword evidence="11 17" id="KW-0648">Protein biosynthesis</keyword>
<keyword evidence="21" id="KW-1185">Reference proteome</keyword>
<dbReference type="GO" id="GO:0001717">
    <property type="term" value="P:conversion of seryl-tRNAsec to selenocys-tRNAsec"/>
    <property type="evidence" value="ECO:0007669"/>
    <property type="project" value="UniProtKB-UniRule"/>
</dbReference>
<evidence type="ECO:0000256" key="7">
    <source>
        <dbReference type="ARBA" id="ARBA00022555"/>
    </source>
</evidence>
<dbReference type="STRING" id="478820.A0A196S838"/>
<comment type="caution">
    <text evidence="20">The sequence shown here is derived from an EMBL/GenBank/DDBJ whole genome shotgun (WGS) entry which is preliminary data.</text>
</comment>
<comment type="function">
    <text evidence="2 17">Converts O-phosphoseryl-tRNA(Sec) to selenocysteinyl-tRNA(Sec) required for selenoprotein biosynthesis.</text>
</comment>
<evidence type="ECO:0000313" key="21">
    <source>
        <dbReference type="Proteomes" id="UP000078348"/>
    </source>
</evidence>
<dbReference type="PANTHER" id="PTHR12944:SF2">
    <property type="entry name" value="O-PHOSPHOSERYL-TRNA(SEC) SELENIUM TRANSFERASE"/>
    <property type="match status" value="1"/>
</dbReference>
<evidence type="ECO:0000256" key="9">
    <source>
        <dbReference type="ARBA" id="ARBA00022884"/>
    </source>
</evidence>
<dbReference type="Pfam" id="PF05889">
    <property type="entry name" value="SepSecS"/>
    <property type="match status" value="1"/>
</dbReference>
<evidence type="ECO:0000256" key="14">
    <source>
        <dbReference type="ARBA" id="ARBA00032048"/>
    </source>
</evidence>